<evidence type="ECO:0000313" key="2">
    <source>
        <dbReference type="EMBL" id="KXV00050.1"/>
    </source>
</evidence>
<gene>
    <name evidence="2" type="ORF">AD929_12530</name>
</gene>
<dbReference type="Proteomes" id="UP000075573">
    <property type="component" value="Unassembled WGS sequence"/>
</dbReference>
<accession>A0A149QRX9</accession>
<reference evidence="2 3" key="1">
    <citation type="submission" date="2015-06" db="EMBL/GenBank/DDBJ databases">
        <title>Improved classification and identification of acetic acid bacteria using matrix-assisted laser desorption/ionization time-of-flight mass spectrometry; Gluconobacter nephelii and Gluconobacter uchimurae are later heterotypic synonyms of Gluconobacter japonicus and Gluconobacter oxydans, respectively.</title>
        <authorList>
            <person name="Li L."/>
            <person name="Cleenwerck I."/>
            <person name="De Vuyst L."/>
            <person name="Vandamme P."/>
        </authorList>
    </citation>
    <scope>NUCLEOTIDE SEQUENCE [LARGE SCALE GENOMIC DNA]</scope>
    <source>
        <strain evidence="2 3">LMG 1764</strain>
    </source>
</reference>
<dbReference type="AlphaFoldDB" id="A0A149QRX9"/>
<dbReference type="EMBL" id="LHZB01000118">
    <property type="protein sequence ID" value="KXV00050.1"/>
    <property type="molecule type" value="Genomic_DNA"/>
</dbReference>
<protein>
    <submittedName>
        <fullName evidence="2">Uncharacterized protein</fullName>
    </submittedName>
</protein>
<evidence type="ECO:0000313" key="3">
    <source>
        <dbReference type="Proteomes" id="UP000075573"/>
    </source>
</evidence>
<comment type="caution">
    <text evidence="2">The sequence shown here is derived from an EMBL/GenBank/DDBJ whole genome shotgun (WGS) entry which is preliminary data.</text>
</comment>
<evidence type="ECO:0000256" key="1">
    <source>
        <dbReference type="SAM" id="MobiDB-lite"/>
    </source>
</evidence>
<organism evidence="2 3">
    <name type="scientific">Gluconobacter potus</name>
    <dbReference type="NCBI Taxonomy" id="2724927"/>
    <lineage>
        <taxon>Bacteria</taxon>
        <taxon>Pseudomonadati</taxon>
        <taxon>Pseudomonadota</taxon>
        <taxon>Alphaproteobacteria</taxon>
        <taxon>Acetobacterales</taxon>
        <taxon>Acetobacteraceae</taxon>
        <taxon>Gluconobacter</taxon>
    </lineage>
</organism>
<feature type="region of interest" description="Disordered" evidence="1">
    <location>
        <begin position="160"/>
        <end position="179"/>
    </location>
</feature>
<sequence>MDEIRESYWKHQDSQLLDRVMSSMGFGPSALAKRLNEMADDGWEESSCLRAIQRARRGETSMTPALRLVLQGLDRDWRRAERAAREAAWTEGTDGILRTMARDFEISLVPQRKSRWRVNLQYLKAKYSPSWIEWQDDLETAKIRAFVQLDDTWLDMRWQEEGEDFPAKSGQQPEEPAKA</sequence>
<name>A0A149QRX9_9PROT</name>
<proteinExistence type="predicted"/>
<dbReference type="PATRIC" id="fig|442.7.peg.3328"/>